<dbReference type="Proteomes" id="UP001345963">
    <property type="component" value="Unassembled WGS sequence"/>
</dbReference>
<proteinExistence type="predicted"/>
<reference evidence="2 3" key="1">
    <citation type="submission" date="2021-07" db="EMBL/GenBank/DDBJ databases">
        <authorList>
            <person name="Palmer J.M."/>
        </authorList>
    </citation>
    <scope>NUCLEOTIDE SEQUENCE [LARGE SCALE GENOMIC DNA]</scope>
    <source>
        <strain evidence="2 3">AT_MEX2019</strain>
        <tissue evidence="2">Muscle</tissue>
    </source>
</reference>
<feature type="transmembrane region" description="Helical" evidence="1">
    <location>
        <begin position="44"/>
        <end position="62"/>
    </location>
</feature>
<dbReference type="EMBL" id="JAHUTI010008751">
    <property type="protein sequence ID" value="MED6234486.1"/>
    <property type="molecule type" value="Genomic_DNA"/>
</dbReference>
<protein>
    <submittedName>
        <fullName evidence="2">Uncharacterized protein</fullName>
    </submittedName>
</protein>
<keyword evidence="1" id="KW-0472">Membrane</keyword>
<accession>A0ABU7A8P1</accession>
<keyword evidence="1" id="KW-1133">Transmembrane helix</keyword>
<keyword evidence="1" id="KW-0812">Transmembrane</keyword>
<evidence type="ECO:0000313" key="3">
    <source>
        <dbReference type="Proteomes" id="UP001345963"/>
    </source>
</evidence>
<organism evidence="2 3">
    <name type="scientific">Ataeniobius toweri</name>
    <dbReference type="NCBI Taxonomy" id="208326"/>
    <lineage>
        <taxon>Eukaryota</taxon>
        <taxon>Metazoa</taxon>
        <taxon>Chordata</taxon>
        <taxon>Craniata</taxon>
        <taxon>Vertebrata</taxon>
        <taxon>Euteleostomi</taxon>
        <taxon>Actinopterygii</taxon>
        <taxon>Neopterygii</taxon>
        <taxon>Teleostei</taxon>
        <taxon>Neoteleostei</taxon>
        <taxon>Acanthomorphata</taxon>
        <taxon>Ovalentaria</taxon>
        <taxon>Atherinomorphae</taxon>
        <taxon>Cyprinodontiformes</taxon>
        <taxon>Goodeidae</taxon>
        <taxon>Ataeniobius</taxon>
    </lineage>
</organism>
<evidence type="ECO:0000313" key="2">
    <source>
        <dbReference type="EMBL" id="MED6234486.1"/>
    </source>
</evidence>
<name>A0ABU7A8P1_9TELE</name>
<keyword evidence="3" id="KW-1185">Reference proteome</keyword>
<evidence type="ECO:0000256" key="1">
    <source>
        <dbReference type="SAM" id="Phobius"/>
    </source>
</evidence>
<gene>
    <name evidence="2" type="ORF">ATANTOWER_031327</name>
</gene>
<comment type="caution">
    <text evidence="2">The sequence shown here is derived from an EMBL/GenBank/DDBJ whole genome shotgun (WGS) entry which is preliminary data.</text>
</comment>
<sequence length="102" mass="11682">MARAVHREPAEFNMDYVNLPDSSVRMHANKGNQKPDVPDPLRKLFRLVGVGFGLLCILQAALNVSLRLTLYVVPLIQERQNCEPCSEFFSSELGWKYRAYKL</sequence>